<reference evidence="1" key="1">
    <citation type="submission" date="2024-06" db="EMBL/GenBank/DDBJ databases">
        <title>Complete genome sequence of the cellulolytic actinobacterium, Cellulosimicrobium ES-005.</title>
        <authorList>
            <person name="Matthews C.T."/>
            <person name="Underwood K.D."/>
            <person name="Ghanchi K.M."/>
            <person name="Fields S.D."/>
            <person name="Gardner S.G."/>
        </authorList>
    </citation>
    <scope>NUCLEOTIDE SEQUENCE</scope>
    <source>
        <strain evidence="1">ES-005</strain>
    </source>
</reference>
<name>A0AAU8G3H1_9MICO</name>
<dbReference type="EMBL" id="CP159290">
    <property type="protein sequence ID" value="XCH31379.1"/>
    <property type="molecule type" value="Genomic_DNA"/>
</dbReference>
<gene>
    <name evidence="1" type="ORF">ABRQ22_06745</name>
</gene>
<dbReference type="AlphaFoldDB" id="A0AAU8G3H1"/>
<sequence>MTAATEPDDRRRARYVAAYTERYGRPPAHLPEYTPRVPRTAR</sequence>
<organism evidence="1">
    <name type="scientific">Cellulosimicrobium sp. ES-005</name>
    <dbReference type="NCBI Taxonomy" id="3163031"/>
    <lineage>
        <taxon>Bacteria</taxon>
        <taxon>Bacillati</taxon>
        <taxon>Actinomycetota</taxon>
        <taxon>Actinomycetes</taxon>
        <taxon>Micrococcales</taxon>
        <taxon>Promicromonosporaceae</taxon>
        <taxon>Cellulosimicrobium</taxon>
    </lineage>
</organism>
<accession>A0AAU8G3H1</accession>
<protein>
    <submittedName>
        <fullName evidence="1">Uncharacterized protein</fullName>
    </submittedName>
</protein>
<proteinExistence type="predicted"/>
<dbReference type="RefSeq" id="WP_353708996.1">
    <property type="nucleotide sequence ID" value="NZ_CP159290.1"/>
</dbReference>
<evidence type="ECO:0000313" key="1">
    <source>
        <dbReference type="EMBL" id="XCH31379.1"/>
    </source>
</evidence>